<keyword evidence="9" id="KW-1185">Reference proteome</keyword>
<gene>
    <name evidence="8" type="ordered locus">Mfer_0924</name>
</gene>
<accession>E3GZJ0</accession>
<keyword evidence="3 6" id="KW-0479">Metal-binding</keyword>
<dbReference type="InterPro" id="IPR006638">
    <property type="entry name" value="Elp3/MiaA/NifB-like_rSAM"/>
</dbReference>
<evidence type="ECO:0000256" key="5">
    <source>
        <dbReference type="ARBA" id="ARBA00023014"/>
    </source>
</evidence>
<dbReference type="Gene3D" id="3.20.20.70">
    <property type="entry name" value="Aldolase class I"/>
    <property type="match status" value="1"/>
</dbReference>
<evidence type="ECO:0000256" key="6">
    <source>
        <dbReference type="PIRSR" id="PIRSR004869-50"/>
    </source>
</evidence>
<dbReference type="GO" id="GO:0003824">
    <property type="term" value="F:catalytic activity"/>
    <property type="evidence" value="ECO:0007669"/>
    <property type="project" value="InterPro"/>
</dbReference>
<dbReference type="SFLD" id="SFLDG01101">
    <property type="entry name" value="Uncharacterised_Radical_SAM_Su"/>
    <property type="match status" value="1"/>
</dbReference>
<dbReference type="HOGENOM" id="CLU_044176_1_0_2"/>
<dbReference type="InterPro" id="IPR034457">
    <property type="entry name" value="Organic_radical-activating"/>
</dbReference>
<evidence type="ECO:0000313" key="9">
    <source>
        <dbReference type="Proteomes" id="UP000002315"/>
    </source>
</evidence>
<dbReference type="Pfam" id="PF04055">
    <property type="entry name" value="Radical_SAM"/>
    <property type="match status" value="1"/>
</dbReference>
<dbReference type="GO" id="GO:0046872">
    <property type="term" value="F:metal ion binding"/>
    <property type="evidence" value="ECO:0007669"/>
    <property type="project" value="UniProtKB-KW"/>
</dbReference>
<evidence type="ECO:0000256" key="1">
    <source>
        <dbReference type="ARBA" id="ARBA00022485"/>
    </source>
</evidence>
<dbReference type="GO" id="GO:0051539">
    <property type="term" value="F:4 iron, 4 sulfur cluster binding"/>
    <property type="evidence" value="ECO:0007669"/>
    <property type="project" value="UniProtKB-KW"/>
</dbReference>
<keyword evidence="4 6" id="KW-0408">Iron</keyword>
<dbReference type="NCBIfam" id="TIGR04337">
    <property type="entry name" value="AmmeMemoSam_rS"/>
    <property type="match status" value="1"/>
</dbReference>
<keyword evidence="2 6" id="KW-0949">S-adenosyl-L-methionine</keyword>
<dbReference type="KEGG" id="mfv:Mfer_0924"/>
<dbReference type="EMBL" id="CP002278">
    <property type="protein sequence ID" value="ADP77722.1"/>
    <property type="molecule type" value="Genomic_DNA"/>
</dbReference>
<comment type="cofactor">
    <cofactor evidence="6">
        <name>[4Fe-4S] cluster</name>
        <dbReference type="ChEBI" id="CHEBI:49883"/>
    </cofactor>
    <text evidence="6">Binds 1 [4Fe-4S] cluster. The cluster is coordinated with 3 cysteines and an exchangeable S-adenosyl-L-methionine.</text>
</comment>
<dbReference type="InterPro" id="IPR027596">
    <property type="entry name" value="AmmeMemoSam_rS"/>
</dbReference>
<evidence type="ECO:0000256" key="4">
    <source>
        <dbReference type="ARBA" id="ARBA00023004"/>
    </source>
</evidence>
<protein>
    <submittedName>
        <fullName evidence="8">Radical SAM domain protein</fullName>
    </submittedName>
</protein>
<dbReference type="SFLD" id="SFLDS00029">
    <property type="entry name" value="Radical_SAM"/>
    <property type="match status" value="1"/>
</dbReference>
<dbReference type="SMART" id="SM00729">
    <property type="entry name" value="Elp3"/>
    <property type="match status" value="1"/>
</dbReference>
<evidence type="ECO:0000256" key="2">
    <source>
        <dbReference type="ARBA" id="ARBA00022691"/>
    </source>
</evidence>
<dbReference type="STRING" id="523846.Mfer_0924"/>
<name>E3GZJ0_METFV</name>
<proteinExistence type="predicted"/>
<dbReference type="InterPro" id="IPR013785">
    <property type="entry name" value="Aldolase_TIM"/>
</dbReference>
<evidence type="ECO:0000256" key="3">
    <source>
        <dbReference type="ARBA" id="ARBA00022723"/>
    </source>
</evidence>
<dbReference type="InterPro" id="IPR058240">
    <property type="entry name" value="rSAM_sf"/>
</dbReference>
<dbReference type="CDD" id="cd01335">
    <property type="entry name" value="Radical_SAM"/>
    <property type="match status" value="1"/>
</dbReference>
<dbReference type="PANTHER" id="PTHR30352">
    <property type="entry name" value="PYRUVATE FORMATE-LYASE-ACTIVATING ENZYME"/>
    <property type="match status" value="1"/>
</dbReference>
<feature type="domain" description="Radical SAM core" evidence="7">
    <location>
        <begin position="75"/>
        <end position="293"/>
    </location>
</feature>
<evidence type="ECO:0000259" key="7">
    <source>
        <dbReference type="PROSITE" id="PS51918"/>
    </source>
</evidence>
<feature type="binding site" evidence="6">
    <location>
        <position position="94"/>
    </location>
    <ligand>
        <name>[4Fe-4S] cluster</name>
        <dbReference type="ChEBI" id="CHEBI:49883"/>
        <note>4Fe-4S-S-AdoMet</note>
    </ligand>
</feature>
<dbReference type="PIRSF" id="PIRSF004869">
    <property type="entry name" value="PflX_prd"/>
    <property type="match status" value="1"/>
</dbReference>
<dbReference type="PANTHER" id="PTHR30352:SF5">
    <property type="entry name" value="PYRUVATE FORMATE-LYASE 1-ACTIVATING ENZYME"/>
    <property type="match status" value="1"/>
</dbReference>
<feature type="binding site" evidence="6">
    <location>
        <position position="90"/>
    </location>
    <ligand>
        <name>[4Fe-4S] cluster</name>
        <dbReference type="ChEBI" id="CHEBI:49883"/>
        <note>4Fe-4S-S-AdoMet</note>
    </ligand>
</feature>
<organism evidence="8 9">
    <name type="scientific">Methanothermus fervidus (strain ATCC 43054 / DSM 2088 / JCM 10308 / V24 S)</name>
    <dbReference type="NCBI Taxonomy" id="523846"/>
    <lineage>
        <taxon>Archaea</taxon>
        <taxon>Methanobacteriati</taxon>
        <taxon>Methanobacteriota</taxon>
        <taxon>Methanomada group</taxon>
        <taxon>Methanobacteria</taxon>
        <taxon>Methanobacteriales</taxon>
        <taxon>Methanothermaceae</taxon>
        <taxon>Methanothermus</taxon>
    </lineage>
</organism>
<dbReference type="SUPFAM" id="SSF102114">
    <property type="entry name" value="Radical SAM enzymes"/>
    <property type="match status" value="1"/>
</dbReference>
<dbReference type="Proteomes" id="UP000002315">
    <property type="component" value="Chromosome"/>
</dbReference>
<reference evidence="8 9" key="1">
    <citation type="journal article" date="2010" name="Stand. Genomic Sci.">
        <title>Complete genome sequence of Methanothermus fervidus type strain (V24S).</title>
        <authorList>
            <person name="Anderson I."/>
            <person name="Djao O.D."/>
            <person name="Misra M."/>
            <person name="Chertkov O."/>
            <person name="Nolan M."/>
            <person name="Lucas S."/>
            <person name="Lapidus A."/>
            <person name="Del Rio T.G."/>
            <person name="Tice H."/>
            <person name="Cheng J.F."/>
            <person name="Tapia R."/>
            <person name="Han C."/>
            <person name="Goodwin L."/>
            <person name="Pitluck S."/>
            <person name="Liolios K."/>
            <person name="Ivanova N."/>
            <person name="Mavromatis K."/>
            <person name="Mikhailova N."/>
            <person name="Pati A."/>
            <person name="Brambilla E."/>
            <person name="Chen A."/>
            <person name="Palaniappan K."/>
            <person name="Land M."/>
            <person name="Hauser L."/>
            <person name="Chang Y.J."/>
            <person name="Jeffries C.D."/>
            <person name="Sikorski J."/>
            <person name="Spring S."/>
            <person name="Rohde M."/>
            <person name="Eichinger K."/>
            <person name="Huber H."/>
            <person name="Wirth R."/>
            <person name="Goker M."/>
            <person name="Detter J.C."/>
            <person name="Woyke T."/>
            <person name="Bristow J."/>
            <person name="Eisen J.A."/>
            <person name="Markowitz V."/>
            <person name="Hugenholtz P."/>
            <person name="Klenk H.P."/>
            <person name="Kyrpides N.C."/>
        </authorList>
    </citation>
    <scope>NUCLEOTIDE SEQUENCE [LARGE SCALE GENOMIC DNA]</scope>
    <source>
        <strain evidence="9">ATCC 43054 / DSM 2088 / JCM 10308 / V24 S</strain>
    </source>
</reference>
<keyword evidence="1" id="KW-0004">4Fe-4S</keyword>
<dbReference type="OrthoDB" id="371936at2157"/>
<dbReference type="InterPro" id="IPR016431">
    <property type="entry name" value="Pyrv-formate_lyase-activ_prd"/>
</dbReference>
<dbReference type="PROSITE" id="PS51918">
    <property type="entry name" value="RADICAL_SAM"/>
    <property type="match status" value="1"/>
</dbReference>
<sequence>MKALKYPTVREALLYKNTDSESVMCELCNRKCIIRDGQMGFCKTRINREGKLYTLVYGDINALSSRPIEIKPFFHFYPGSTSLTFSTWSCNFTCPWCQNYHLSKKAPNPKKANYISPENIVDLALKMGDEGVCVSFTEPTLLFEYSLDVFKLAKKHGLYTSYVSNGYITEKALVLLKNAGMDAINIDIKGDSKTYKKYCGNIKAKFVWNTAKKALDMGIHVEIVNLIVTGVNDNLKTIKNIVKLHLKNLGPEVPIHFTRYFPAFKFNEPPTKIEVLEKAYEIAKDFGILYPYLGNVPGHKFENTYCPKCGELLIKRRNFKILRWKLKNFKCPKCKFPIKITGEYVAK</sequence>
<feature type="binding site" evidence="6">
    <location>
        <position position="97"/>
    </location>
    <ligand>
        <name>[4Fe-4S] cluster</name>
        <dbReference type="ChEBI" id="CHEBI:49883"/>
        <note>4Fe-4S-S-AdoMet</note>
    </ligand>
</feature>
<dbReference type="InterPro" id="IPR007197">
    <property type="entry name" value="rSAM"/>
</dbReference>
<dbReference type="AlphaFoldDB" id="E3GZJ0"/>
<keyword evidence="5 6" id="KW-0411">Iron-sulfur</keyword>
<evidence type="ECO:0000313" key="8">
    <source>
        <dbReference type="EMBL" id="ADP77722.1"/>
    </source>
</evidence>